<dbReference type="Proteomes" id="UP000646484">
    <property type="component" value="Unassembled WGS sequence"/>
</dbReference>
<evidence type="ECO:0000313" key="4">
    <source>
        <dbReference type="Proteomes" id="UP000646484"/>
    </source>
</evidence>
<dbReference type="Gene3D" id="1.10.260.40">
    <property type="entry name" value="lambda repressor-like DNA-binding domains"/>
    <property type="match status" value="1"/>
</dbReference>
<feature type="compositionally biased region" description="Basic residues" evidence="1">
    <location>
        <begin position="132"/>
        <end position="142"/>
    </location>
</feature>
<reference evidence="3 4" key="1">
    <citation type="submission" date="2020-08" db="EMBL/GenBank/DDBJ databases">
        <title>Genome public.</title>
        <authorList>
            <person name="Liu C."/>
            <person name="Sun Q."/>
        </authorList>
    </citation>
    <scope>NUCLEOTIDE SEQUENCE [LARGE SCALE GENOMIC DNA]</scope>
    <source>
        <strain evidence="3 4">NSJ-56</strain>
    </source>
</reference>
<keyword evidence="4" id="KW-1185">Reference proteome</keyword>
<dbReference type="CDD" id="cd00093">
    <property type="entry name" value="HTH_XRE"/>
    <property type="match status" value="1"/>
</dbReference>
<dbReference type="InterPro" id="IPR001387">
    <property type="entry name" value="Cro/C1-type_HTH"/>
</dbReference>
<sequence>MEITKKPKEIKKTEIELFIINKVKELREAKKIGQKRLSLELKLSISYVGQAEDVYNDAKYNFNHLNEIARFFNVPFSYFFPEFHLEKDCIEDYLEKHPKVKARYEKMAKNYEEKERKKLEEKERKKAEKAAAKKKAVRTKKK</sequence>
<evidence type="ECO:0000313" key="3">
    <source>
        <dbReference type="EMBL" id="MBC5622632.1"/>
    </source>
</evidence>
<proteinExistence type="predicted"/>
<dbReference type="InterPro" id="IPR010982">
    <property type="entry name" value="Lambda_DNA-bd_dom_sf"/>
</dbReference>
<evidence type="ECO:0000259" key="2">
    <source>
        <dbReference type="PROSITE" id="PS50943"/>
    </source>
</evidence>
<accession>A0ABR7D4D4</accession>
<dbReference type="PROSITE" id="PS50943">
    <property type="entry name" value="HTH_CROC1"/>
    <property type="match status" value="1"/>
</dbReference>
<dbReference type="SUPFAM" id="SSF47413">
    <property type="entry name" value="lambda repressor-like DNA-binding domains"/>
    <property type="match status" value="1"/>
</dbReference>
<feature type="region of interest" description="Disordered" evidence="1">
    <location>
        <begin position="113"/>
        <end position="142"/>
    </location>
</feature>
<feature type="domain" description="HTH cro/C1-type" evidence="2">
    <location>
        <begin position="23"/>
        <end position="79"/>
    </location>
</feature>
<gene>
    <name evidence="3" type="ORF">H8S64_16175</name>
</gene>
<dbReference type="RefSeq" id="WP_186977426.1">
    <property type="nucleotide sequence ID" value="NZ_JACOOH010000007.1"/>
</dbReference>
<protein>
    <submittedName>
        <fullName evidence="3">Helix-turn-helix transcriptional regulator</fullName>
    </submittedName>
</protein>
<evidence type="ECO:0000256" key="1">
    <source>
        <dbReference type="SAM" id="MobiDB-lite"/>
    </source>
</evidence>
<name>A0ABR7D4D4_9BACT</name>
<organism evidence="3 4">
    <name type="scientific">Butyricimonas hominis</name>
    <dbReference type="NCBI Taxonomy" id="2763032"/>
    <lineage>
        <taxon>Bacteria</taxon>
        <taxon>Pseudomonadati</taxon>
        <taxon>Bacteroidota</taxon>
        <taxon>Bacteroidia</taxon>
        <taxon>Bacteroidales</taxon>
        <taxon>Odoribacteraceae</taxon>
        <taxon>Butyricimonas</taxon>
    </lineage>
</organism>
<dbReference type="EMBL" id="JACOOH010000007">
    <property type="protein sequence ID" value="MBC5622632.1"/>
    <property type="molecule type" value="Genomic_DNA"/>
</dbReference>
<comment type="caution">
    <text evidence="3">The sequence shown here is derived from an EMBL/GenBank/DDBJ whole genome shotgun (WGS) entry which is preliminary data.</text>
</comment>
<feature type="compositionally biased region" description="Basic and acidic residues" evidence="1">
    <location>
        <begin position="113"/>
        <end position="131"/>
    </location>
</feature>